<name>A0A5R9IMG4_9GAMM</name>
<reference evidence="11 12" key="1">
    <citation type="submission" date="2019-05" db="EMBL/GenBank/DDBJ databases">
        <title>Genome sequences of Thalassotalea litorea 1K03283.</title>
        <authorList>
            <person name="Zhang D."/>
        </authorList>
    </citation>
    <scope>NUCLEOTIDE SEQUENCE [LARGE SCALE GENOMIC DNA]</scope>
    <source>
        <strain evidence="11 12">MCCC 1K03283</strain>
    </source>
</reference>
<organism evidence="11 12">
    <name type="scientific">Thalassotalea litorea</name>
    <dbReference type="NCBI Taxonomy" id="2020715"/>
    <lineage>
        <taxon>Bacteria</taxon>
        <taxon>Pseudomonadati</taxon>
        <taxon>Pseudomonadota</taxon>
        <taxon>Gammaproteobacteria</taxon>
        <taxon>Alteromonadales</taxon>
        <taxon>Colwelliaceae</taxon>
        <taxon>Thalassotalea</taxon>
    </lineage>
</organism>
<comment type="similarity">
    <text evidence="7">Belongs to the MurCDEF family.</text>
</comment>
<evidence type="ECO:0000259" key="10">
    <source>
        <dbReference type="Pfam" id="PF08245"/>
    </source>
</evidence>
<keyword evidence="3 7" id="KW-0963">Cytoplasm</keyword>
<evidence type="ECO:0000256" key="6">
    <source>
        <dbReference type="ARBA" id="ARBA00022840"/>
    </source>
</evidence>
<dbReference type="GO" id="GO:0071555">
    <property type="term" value="P:cell wall organization"/>
    <property type="evidence" value="ECO:0007669"/>
    <property type="project" value="UniProtKB-KW"/>
</dbReference>
<dbReference type="SUPFAM" id="SSF51984">
    <property type="entry name" value="MurCD N-terminal domain"/>
    <property type="match status" value="1"/>
</dbReference>
<proteinExistence type="inferred from homology"/>
<keyword evidence="6 7" id="KW-0067">ATP-binding</keyword>
<feature type="domain" description="Mur ligase central" evidence="10">
    <location>
        <begin position="117"/>
        <end position="284"/>
    </location>
</feature>
<dbReference type="GO" id="GO:0005737">
    <property type="term" value="C:cytoplasm"/>
    <property type="evidence" value="ECO:0007669"/>
    <property type="project" value="UniProtKB-SubCell"/>
</dbReference>
<sequence length="446" mass="48030">MTALQFLQDKRVTILGLGATGMSCARFLDRHHIPFSVIDSRACVAGVAQANALPHCLGVYLGGWEKEIIANSEIIIASPGVDINDANIADVIAVGTEVIGDVELFVRVNTKPIVALTGSNGKSTVVSLIAHLAQSCGVNSILAGNIGQPVLDIVERDADLIILELSSFQLETMSKMQAQVGGILNICDDHLDRHQTLENYQAIKQRIYQMSQYCVYNRQDARTLPPKTAEKRLSFGLDQPQQGQFGLIQTDKTYLAFDERTLMATDELPLSGEHNYLNCLAALAYGQLLGWPMTSMLEGLKSFRGLAHRCQVVGSKDGVTWVNDSKATNVGATLAAIEGLANSANKLILIAGGDGKGADFTPLQSAFTDKVDSLIVFGKDKQALAKLKPDAILVDSMHEAVSYAKARVGRGDMVLLSPACASIDMYANYMARGDDFSACVREVQHG</sequence>
<evidence type="ECO:0000256" key="1">
    <source>
        <dbReference type="ARBA" id="ARBA00004496"/>
    </source>
</evidence>
<dbReference type="EMBL" id="VCBC01000004">
    <property type="protein sequence ID" value="TLU66725.1"/>
    <property type="molecule type" value="Genomic_DNA"/>
</dbReference>
<dbReference type="Pfam" id="PF21799">
    <property type="entry name" value="MurD-like_N"/>
    <property type="match status" value="1"/>
</dbReference>
<evidence type="ECO:0000256" key="7">
    <source>
        <dbReference type="HAMAP-Rule" id="MF_00639"/>
    </source>
</evidence>
<protein>
    <recommendedName>
        <fullName evidence="7 8">UDP-N-acetylmuramoylalanine--D-glutamate ligase</fullName>
        <ecNumber evidence="7 8">6.3.2.9</ecNumber>
    </recommendedName>
    <alternativeName>
        <fullName evidence="7">D-glutamic acid-adding enzyme</fullName>
    </alternativeName>
    <alternativeName>
        <fullName evidence="7">UDP-N-acetylmuramoyl-L-alanyl-D-glutamate synthetase</fullName>
    </alternativeName>
</protein>
<keyword evidence="12" id="KW-1185">Reference proteome</keyword>
<dbReference type="InterPro" id="IPR036565">
    <property type="entry name" value="Mur-like_cat_sf"/>
</dbReference>
<dbReference type="InterPro" id="IPR036615">
    <property type="entry name" value="Mur_ligase_C_dom_sf"/>
</dbReference>
<dbReference type="GO" id="GO:0008360">
    <property type="term" value="P:regulation of cell shape"/>
    <property type="evidence" value="ECO:0007669"/>
    <property type="project" value="UniProtKB-KW"/>
</dbReference>
<keyword evidence="7 8" id="KW-0133">Cell shape</keyword>
<keyword evidence="7 8" id="KW-0573">Peptidoglycan synthesis</keyword>
<dbReference type="RefSeq" id="WP_138318790.1">
    <property type="nucleotide sequence ID" value="NZ_VCBC01000004.1"/>
</dbReference>
<dbReference type="Proteomes" id="UP000307790">
    <property type="component" value="Unassembled WGS sequence"/>
</dbReference>
<dbReference type="InterPro" id="IPR013221">
    <property type="entry name" value="Mur_ligase_cen"/>
</dbReference>
<dbReference type="AlphaFoldDB" id="A0A5R9IMG4"/>
<dbReference type="Gene3D" id="3.40.50.720">
    <property type="entry name" value="NAD(P)-binding Rossmann-like Domain"/>
    <property type="match status" value="1"/>
</dbReference>
<comment type="function">
    <text evidence="7 8">Cell wall formation. Catalyzes the addition of glutamate to the nucleotide precursor UDP-N-acetylmuramoyl-L-alanine (UMA).</text>
</comment>
<dbReference type="NCBIfam" id="TIGR01087">
    <property type="entry name" value="murD"/>
    <property type="match status" value="1"/>
</dbReference>
<evidence type="ECO:0000256" key="3">
    <source>
        <dbReference type="ARBA" id="ARBA00022490"/>
    </source>
</evidence>
<dbReference type="SUPFAM" id="SSF53244">
    <property type="entry name" value="MurD-like peptide ligases, peptide-binding domain"/>
    <property type="match status" value="1"/>
</dbReference>
<dbReference type="SUPFAM" id="SSF53623">
    <property type="entry name" value="MurD-like peptide ligases, catalytic domain"/>
    <property type="match status" value="1"/>
</dbReference>
<dbReference type="PANTHER" id="PTHR43692">
    <property type="entry name" value="UDP-N-ACETYLMURAMOYLALANINE--D-GLUTAMATE LIGASE"/>
    <property type="match status" value="1"/>
</dbReference>
<dbReference type="PANTHER" id="PTHR43692:SF1">
    <property type="entry name" value="UDP-N-ACETYLMURAMOYLALANINE--D-GLUTAMATE LIGASE"/>
    <property type="match status" value="1"/>
</dbReference>
<feature type="binding site" evidence="7">
    <location>
        <begin position="118"/>
        <end position="124"/>
    </location>
    <ligand>
        <name>ATP</name>
        <dbReference type="ChEBI" id="CHEBI:30616"/>
    </ligand>
</feature>
<keyword evidence="4 7" id="KW-0436">Ligase</keyword>
<dbReference type="Gene3D" id="3.90.190.20">
    <property type="entry name" value="Mur ligase, C-terminal domain"/>
    <property type="match status" value="1"/>
</dbReference>
<evidence type="ECO:0000256" key="4">
    <source>
        <dbReference type="ARBA" id="ARBA00022598"/>
    </source>
</evidence>
<dbReference type="HAMAP" id="MF_00639">
    <property type="entry name" value="MurD"/>
    <property type="match status" value="1"/>
</dbReference>
<dbReference type="Pfam" id="PF02875">
    <property type="entry name" value="Mur_ligase_C"/>
    <property type="match status" value="1"/>
</dbReference>
<comment type="caution">
    <text evidence="11">The sequence shown here is derived from an EMBL/GenBank/DDBJ whole genome shotgun (WGS) entry which is preliminary data.</text>
</comment>
<feature type="domain" description="Mur ligase C-terminal" evidence="9">
    <location>
        <begin position="308"/>
        <end position="420"/>
    </location>
</feature>
<evidence type="ECO:0000259" key="9">
    <source>
        <dbReference type="Pfam" id="PF02875"/>
    </source>
</evidence>
<dbReference type="InterPro" id="IPR004101">
    <property type="entry name" value="Mur_ligase_C"/>
</dbReference>
<dbReference type="Gene3D" id="3.40.1190.10">
    <property type="entry name" value="Mur-like, catalytic domain"/>
    <property type="match status" value="1"/>
</dbReference>
<comment type="pathway">
    <text evidence="2 7 8">Cell wall biogenesis; peptidoglycan biosynthesis.</text>
</comment>
<keyword evidence="7 8" id="KW-0132">Cell division</keyword>
<evidence type="ECO:0000313" key="12">
    <source>
        <dbReference type="Proteomes" id="UP000307790"/>
    </source>
</evidence>
<dbReference type="GO" id="GO:0051301">
    <property type="term" value="P:cell division"/>
    <property type="evidence" value="ECO:0007669"/>
    <property type="project" value="UniProtKB-KW"/>
</dbReference>
<comment type="subcellular location">
    <subcellularLocation>
        <location evidence="1 7 8">Cytoplasm</location>
    </subcellularLocation>
</comment>
<dbReference type="InterPro" id="IPR005762">
    <property type="entry name" value="MurD"/>
</dbReference>
<dbReference type="EC" id="6.3.2.9" evidence="7 8"/>
<keyword evidence="7 8" id="KW-0961">Cell wall biogenesis/degradation</keyword>
<dbReference type="Pfam" id="PF08245">
    <property type="entry name" value="Mur_ligase_M"/>
    <property type="match status" value="1"/>
</dbReference>
<keyword evidence="7 8" id="KW-0131">Cell cycle</keyword>
<dbReference type="GO" id="GO:0008764">
    <property type="term" value="F:UDP-N-acetylmuramoylalanine-D-glutamate ligase activity"/>
    <property type="evidence" value="ECO:0007669"/>
    <property type="project" value="UniProtKB-UniRule"/>
</dbReference>
<dbReference type="GO" id="GO:0009252">
    <property type="term" value="P:peptidoglycan biosynthetic process"/>
    <property type="evidence" value="ECO:0007669"/>
    <property type="project" value="UniProtKB-UniRule"/>
</dbReference>
<dbReference type="OrthoDB" id="9809796at2"/>
<accession>A0A5R9IMG4</accession>
<evidence type="ECO:0000256" key="8">
    <source>
        <dbReference type="RuleBase" id="RU003664"/>
    </source>
</evidence>
<gene>
    <name evidence="7 11" type="primary">murD</name>
    <name evidence="11" type="ORF">FE810_04220</name>
</gene>
<dbReference type="UniPathway" id="UPA00219"/>
<keyword evidence="5 7" id="KW-0547">Nucleotide-binding</keyword>
<evidence type="ECO:0000256" key="5">
    <source>
        <dbReference type="ARBA" id="ARBA00022741"/>
    </source>
</evidence>
<dbReference type="GO" id="GO:0005524">
    <property type="term" value="F:ATP binding"/>
    <property type="evidence" value="ECO:0007669"/>
    <property type="project" value="UniProtKB-UniRule"/>
</dbReference>
<evidence type="ECO:0000313" key="11">
    <source>
        <dbReference type="EMBL" id="TLU66725.1"/>
    </source>
</evidence>
<evidence type="ECO:0000256" key="2">
    <source>
        <dbReference type="ARBA" id="ARBA00004752"/>
    </source>
</evidence>
<comment type="catalytic activity">
    <reaction evidence="7 8">
        <text>UDP-N-acetyl-alpha-D-muramoyl-L-alanine + D-glutamate + ATP = UDP-N-acetyl-alpha-D-muramoyl-L-alanyl-D-glutamate + ADP + phosphate + H(+)</text>
        <dbReference type="Rhea" id="RHEA:16429"/>
        <dbReference type="ChEBI" id="CHEBI:15378"/>
        <dbReference type="ChEBI" id="CHEBI:29986"/>
        <dbReference type="ChEBI" id="CHEBI:30616"/>
        <dbReference type="ChEBI" id="CHEBI:43474"/>
        <dbReference type="ChEBI" id="CHEBI:83898"/>
        <dbReference type="ChEBI" id="CHEBI:83900"/>
        <dbReference type="ChEBI" id="CHEBI:456216"/>
        <dbReference type="EC" id="6.3.2.9"/>
    </reaction>
</comment>